<dbReference type="Proteomes" id="UP000252289">
    <property type="component" value="Unassembled WGS sequence"/>
</dbReference>
<feature type="transmembrane region" description="Helical" evidence="10">
    <location>
        <begin position="29"/>
        <end position="48"/>
    </location>
</feature>
<dbReference type="Pfam" id="PF04612">
    <property type="entry name" value="T2SSM"/>
    <property type="match status" value="1"/>
</dbReference>
<evidence type="ECO:0000256" key="1">
    <source>
        <dbReference type="ARBA" id="ARBA00004377"/>
    </source>
</evidence>
<dbReference type="SUPFAM" id="SSF103054">
    <property type="entry name" value="General secretion pathway protein M, EpsM"/>
    <property type="match status" value="1"/>
</dbReference>
<dbReference type="Gene3D" id="3.30.1360.100">
    <property type="entry name" value="General secretion pathway protein M, EpsM"/>
    <property type="match status" value="1"/>
</dbReference>
<evidence type="ECO:0000256" key="10">
    <source>
        <dbReference type="SAM" id="Phobius"/>
    </source>
</evidence>
<evidence type="ECO:0000256" key="8">
    <source>
        <dbReference type="ARBA" id="ARBA00022989"/>
    </source>
</evidence>
<reference evidence="11 12" key="1">
    <citation type="journal article" date="2018" name="Microbiome">
        <title>Fine metagenomic profile of the Mediterranean stratified and mixed water columns revealed by assembly and recruitment.</title>
        <authorList>
            <person name="Haro-Moreno J.M."/>
            <person name="Lopez-Perez M."/>
            <person name="De La Torre J.R."/>
            <person name="Picazo A."/>
            <person name="Camacho A."/>
            <person name="Rodriguez-Valera F."/>
        </authorList>
    </citation>
    <scope>NUCLEOTIDE SEQUENCE [LARGE SCALE GENOMIC DNA]</scope>
    <source>
        <strain evidence="11">MED-G50</strain>
    </source>
</reference>
<keyword evidence="5" id="KW-0997">Cell inner membrane</keyword>
<dbReference type="EMBL" id="QOQK01000046">
    <property type="protein sequence ID" value="RCL82495.1"/>
    <property type="molecule type" value="Genomic_DNA"/>
</dbReference>
<keyword evidence="6 10" id="KW-0812">Transmembrane</keyword>
<comment type="caution">
    <text evidence="11">The sequence shown here is derived from an EMBL/GenBank/DDBJ whole genome shotgun (WGS) entry which is preliminary data.</text>
</comment>
<evidence type="ECO:0000256" key="2">
    <source>
        <dbReference type="ARBA" id="ARBA00010637"/>
    </source>
</evidence>
<evidence type="ECO:0000256" key="5">
    <source>
        <dbReference type="ARBA" id="ARBA00022519"/>
    </source>
</evidence>
<evidence type="ECO:0000256" key="7">
    <source>
        <dbReference type="ARBA" id="ARBA00022927"/>
    </source>
</evidence>
<gene>
    <name evidence="11" type="ORF">DBW64_06535</name>
</gene>
<evidence type="ECO:0000313" key="11">
    <source>
        <dbReference type="EMBL" id="RCL82495.1"/>
    </source>
</evidence>
<evidence type="ECO:0000256" key="4">
    <source>
        <dbReference type="ARBA" id="ARBA00022475"/>
    </source>
</evidence>
<proteinExistence type="inferred from homology"/>
<dbReference type="GO" id="GO:0015628">
    <property type="term" value="P:protein secretion by the type II secretion system"/>
    <property type="evidence" value="ECO:0007669"/>
    <property type="project" value="InterPro"/>
</dbReference>
<evidence type="ECO:0000313" key="12">
    <source>
        <dbReference type="Proteomes" id="UP000252289"/>
    </source>
</evidence>
<dbReference type="GO" id="GO:0005886">
    <property type="term" value="C:plasma membrane"/>
    <property type="evidence" value="ECO:0007669"/>
    <property type="project" value="UniProtKB-SubCell"/>
</dbReference>
<evidence type="ECO:0000256" key="9">
    <source>
        <dbReference type="ARBA" id="ARBA00023136"/>
    </source>
</evidence>
<dbReference type="GO" id="GO:0015627">
    <property type="term" value="C:type II protein secretion system complex"/>
    <property type="evidence" value="ECO:0007669"/>
    <property type="project" value="InterPro"/>
</dbReference>
<accession>A0A368EGA8</accession>
<evidence type="ECO:0000256" key="6">
    <source>
        <dbReference type="ARBA" id="ARBA00022692"/>
    </source>
</evidence>
<protein>
    <submittedName>
        <fullName evidence="11">Type II secretion system protein M</fullName>
    </submittedName>
</protein>
<dbReference type="InterPro" id="IPR023229">
    <property type="entry name" value="T2SS_M_periplasmic_sf"/>
</dbReference>
<dbReference type="AlphaFoldDB" id="A0A368EGA8"/>
<keyword evidence="7" id="KW-0653">Protein transport</keyword>
<keyword evidence="9 10" id="KW-0472">Membrane</keyword>
<name>A0A368EGA8_9PROT</name>
<comment type="similarity">
    <text evidence="2">Belongs to the GSP M family.</text>
</comment>
<keyword evidence="3" id="KW-0813">Transport</keyword>
<dbReference type="InterPro" id="IPR007690">
    <property type="entry name" value="T2SS_GspM"/>
</dbReference>
<keyword evidence="4" id="KW-1003">Cell membrane</keyword>
<evidence type="ECO:0000256" key="3">
    <source>
        <dbReference type="ARBA" id="ARBA00022448"/>
    </source>
</evidence>
<comment type="subcellular location">
    <subcellularLocation>
        <location evidence="1">Cell inner membrane</location>
        <topology evidence="1">Single-pass membrane protein</topology>
    </subcellularLocation>
</comment>
<keyword evidence="8 10" id="KW-1133">Transmembrane helix</keyword>
<sequence>MMETLKIMLGRMKANFVGFWQSVTLREQIAFLVAGTAIALFLLYVGLIRPLDMSLEKSRISLATEKVRFDRITGLLSRAGNQSEVVSHGDKPLRAALTETAKRVNIGLSMIQPGDDGSVTVRINKTSSASLMRWLSALQSEQGLQADEVLIQKNMNEKSLNVRAVFGRK</sequence>
<organism evidence="11 12">
    <name type="scientific">PS1 clade bacterium</name>
    <dbReference type="NCBI Taxonomy" id="2175152"/>
    <lineage>
        <taxon>Bacteria</taxon>
        <taxon>Pseudomonadati</taxon>
        <taxon>Pseudomonadota</taxon>
        <taxon>Alphaproteobacteria</taxon>
        <taxon>PS1 clade</taxon>
    </lineage>
</organism>